<dbReference type="PANTHER" id="PTHR22576">
    <property type="entry name" value="MUCOSA ASSOCIATED LYMPHOID TISSUE LYMPHOMA TRANSLOCATION PROTEIN 1/PARACASPASE"/>
    <property type="match status" value="1"/>
</dbReference>
<name>A0A2S5E0T5_9BURK</name>
<dbReference type="Gene3D" id="1.25.40.10">
    <property type="entry name" value="Tetratricopeptide repeat domain"/>
    <property type="match status" value="1"/>
</dbReference>
<dbReference type="PROSITE" id="PS50208">
    <property type="entry name" value="CASPASE_P20"/>
    <property type="match status" value="1"/>
</dbReference>
<gene>
    <name evidence="3" type="ORF">C3743_30045</name>
</gene>
<proteinExistence type="predicted"/>
<comment type="caution">
    <text evidence="3">The sequence shown here is derived from an EMBL/GenBank/DDBJ whole genome shotgun (WGS) entry which is preliminary data.</text>
</comment>
<dbReference type="SUPFAM" id="SSF81901">
    <property type="entry name" value="HCP-like"/>
    <property type="match status" value="1"/>
</dbReference>
<dbReference type="GeneID" id="61387676"/>
<dbReference type="GO" id="GO:0006508">
    <property type="term" value="P:proteolysis"/>
    <property type="evidence" value="ECO:0007669"/>
    <property type="project" value="InterPro"/>
</dbReference>
<feature type="signal peptide" evidence="1">
    <location>
        <begin position="1"/>
        <end position="27"/>
    </location>
</feature>
<organism evidence="3 4">
    <name type="scientific">Burkholderia contaminans</name>
    <dbReference type="NCBI Taxonomy" id="488447"/>
    <lineage>
        <taxon>Bacteria</taxon>
        <taxon>Pseudomonadati</taxon>
        <taxon>Pseudomonadota</taxon>
        <taxon>Betaproteobacteria</taxon>
        <taxon>Burkholderiales</taxon>
        <taxon>Burkholderiaceae</taxon>
        <taxon>Burkholderia</taxon>
        <taxon>Burkholderia cepacia complex</taxon>
    </lineage>
</organism>
<evidence type="ECO:0000256" key="1">
    <source>
        <dbReference type="SAM" id="SignalP"/>
    </source>
</evidence>
<dbReference type="EMBL" id="PQVP01000002">
    <property type="protein sequence ID" value="POZ84961.1"/>
    <property type="molecule type" value="Genomic_DNA"/>
</dbReference>
<dbReference type="PANTHER" id="PTHR22576:SF37">
    <property type="entry name" value="MUCOSA-ASSOCIATED LYMPHOID TISSUE LYMPHOMA TRANSLOCATION PROTEIN 1"/>
    <property type="match status" value="1"/>
</dbReference>
<feature type="chain" id="PRO_5015746745" evidence="1">
    <location>
        <begin position="28"/>
        <end position="479"/>
    </location>
</feature>
<dbReference type="InterPro" id="IPR011990">
    <property type="entry name" value="TPR-like_helical_dom_sf"/>
</dbReference>
<dbReference type="AlphaFoldDB" id="A0A2S5E0T5"/>
<sequence>MYRLFLKKVLLLAALMMASTFAQLVHAANAVDIKHRYALVIGNAKYSVPANVLLNPVNDAALVSDALRKRGFQVTSLINQSRAQMEKAVDDFAGRAEGADLALVYYAGHAVAIDGINYLFGVDLGMPLSGVNISLAQQSALSMKVILMALNRAKIRARLLVLDACRVNLTRGADQAGSLAKVVPAGGELIAFSTQPGATAEDGFTQGGPKNSPYAYYFSSRLQALSPDEPVENFFKQVTGDVQTVTQYRQIPSYSASLVGDVTFVSYRNTTTAAFGSVGVMMEQRRGVDPALSKNMLWMRLDDWAIDIERSARNADALELKSMRARAEMGDVMAITELGMISGLGKIVPKDMVEAKRRFEQAAKMGFPLAKTYLAAMLWLGKNTPAEIARARVEAEPLLREAWDGGSHRAARQLLWVQNLLDKQPNPVDLKRYNDETYEYVRLGGDPLNMKMQKNGICPADMSVRECIIAHPEIPINEI</sequence>
<accession>A0A2S5E0T5</accession>
<dbReference type="InterPro" id="IPR001309">
    <property type="entry name" value="Pept_C14_p20"/>
</dbReference>
<dbReference type="SUPFAM" id="SSF52129">
    <property type="entry name" value="Caspase-like"/>
    <property type="match status" value="1"/>
</dbReference>
<evidence type="ECO:0000313" key="4">
    <source>
        <dbReference type="Proteomes" id="UP000238655"/>
    </source>
</evidence>
<keyword evidence="1" id="KW-0732">Signal</keyword>
<evidence type="ECO:0000259" key="2">
    <source>
        <dbReference type="PROSITE" id="PS50208"/>
    </source>
</evidence>
<feature type="domain" description="Caspase family p20" evidence="2">
    <location>
        <begin position="34"/>
        <end position="166"/>
    </location>
</feature>
<evidence type="ECO:0000313" key="3">
    <source>
        <dbReference type="EMBL" id="POZ84961.1"/>
    </source>
</evidence>
<dbReference type="GO" id="GO:0004197">
    <property type="term" value="F:cysteine-type endopeptidase activity"/>
    <property type="evidence" value="ECO:0007669"/>
    <property type="project" value="InterPro"/>
</dbReference>
<dbReference type="InterPro" id="IPR011600">
    <property type="entry name" value="Pept_C14_caspase"/>
</dbReference>
<reference evidence="3 4" key="1">
    <citation type="submission" date="2018-01" db="EMBL/GenBank/DDBJ databases">
        <title>Successful Treatment of Persistent Burkholderia cepacia Bacteremia with Ceftazidime-Avibactam.</title>
        <authorList>
            <person name="Tamma P."/>
            <person name="Fan Y."/>
            <person name="Bergman Y."/>
            <person name="Sick-Samuels A."/>
            <person name="Hsu A."/>
            <person name="Timp W."/>
            <person name="Simner P."/>
        </authorList>
    </citation>
    <scope>NUCLEOTIDE SEQUENCE [LARGE SCALE GENOMIC DNA]</scope>
    <source>
        <strain evidence="3 4">170816</strain>
    </source>
</reference>
<dbReference type="InterPro" id="IPR029030">
    <property type="entry name" value="Caspase-like_dom_sf"/>
</dbReference>
<protein>
    <submittedName>
        <fullName evidence="3">Peptidase C14</fullName>
    </submittedName>
</protein>
<dbReference type="InterPro" id="IPR052039">
    <property type="entry name" value="Caspase-related_regulators"/>
</dbReference>
<dbReference type="Proteomes" id="UP000238655">
    <property type="component" value="Chromosome 1"/>
</dbReference>
<dbReference type="Gene3D" id="3.40.50.1460">
    <property type="match status" value="1"/>
</dbReference>
<dbReference type="RefSeq" id="WP_009238816.1">
    <property type="nucleotide sequence ID" value="NZ_CM009575.1"/>
</dbReference>
<dbReference type="Pfam" id="PF00656">
    <property type="entry name" value="Peptidase_C14"/>
    <property type="match status" value="1"/>
</dbReference>